<evidence type="ECO:0000259" key="3">
    <source>
        <dbReference type="PROSITE" id="PS50263"/>
    </source>
</evidence>
<dbReference type="GO" id="GO:0050126">
    <property type="term" value="F:N-carbamoylputrescine amidase activity"/>
    <property type="evidence" value="ECO:0007669"/>
    <property type="project" value="TreeGrafter"/>
</dbReference>
<evidence type="ECO:0000256" key="2">
    <source>
        <dbReference type="SAM" id="Phobius"/>
    </source>
</evidence>
<dbReference type="InterPro" id="IPR003010">
    <property type="entry name" value="C-N_Hydrolase"/>
</dbReference>
<dbReference type="SUPFAM" id="SSF56317">
    <property type="entry name" value="Carbon-nitrogen hydrolase"/>
    <property type="match status" value="1"/>
</dbReference>
<accession>A0A1W2F041</accession>
<gene>
    <name evidence="4" type="ORF">SAMN04488500_13718</name>
</gene>
<feature type="transmembrane region" description="Helical" evidence="2">
    <location>
        <begin position="76"/>
        <end position="98"/>
    </location>
</feature>
<keyword evidence="2" id="KW-0472">Membrane</keyword>
<keyword evidence="2" id="KW-0812">Transmembrane</keyword>
<dbReference type="CDD" id="cd07197">
    <property type="entry name" value="nitrilase"/>
    <property type="match status" value="1"/>
</dbReference>
<feature type="domain" description="CN hydrolase" evidence="3">
    <location>
        <begin position="1"/>
        <end position="235"/>
    </location>
</feature>
<evidence type="ECO:0000313" key="4">
    <source>
        <dbReference type="EMBL" id="SMD15333.1"/>
    </source>
</evidence>
<dbReference type="PROSITE" id="PS50263">
    <property type="entry name" value="CN_HYDROLASE"/>
    <property type="match status" value="1"/>
</dbReference>
<evidence type="ECO:0000313" key="5">
    <source>
        <dbReference type="Proteomes" id="UP000192738"/>
    </source>
</evidence>
<evidence type="ECO:0000256" key="1">
    <source>
        <dbReference type="ARBA" id="ARBA00022801"/>
    </source>
</evidence>
<dbReference type="Proteomes" id="UP000192738">
    <property type="component" value="Unassembled WGS sequence"/>
</dbReference>
<dbReference type="OrthoDB" id="9811121at2"/>
<dbReference type="Pfam" id="PF00795">
    <property type="entry name" value="CN_hydrolase"/>
    <property type="match status" value="1"/>
</dbReference>
<dbReference type="InterPro" id="IPR050345">
    <property type="entry name" value="Aliph_Amidase/BUP"/>
</dbReference>
<proteinExistence type="predicted"/>
<dbReference type="Gene3D" id="3.60.110.10">
    <property type="entry name" value="Carbon-nitrogen hydrolase"/>
    <property type="match status" value="1"/>
</dbReference>
<keyword evidence="5" id="KW-1185">Reference proteome</keyword>
<reference evidence="4 5" key="1">
    <citation type="submission" date="2017-04" db="EMBL/GenBank/DDBJ databases">
        <authorList>
            <person name="Afonso C.L."/>
            <person name="Miller P.J."/>
            <person name="Scott M.A."/>
            <person name="Spackman E."/>
            <person name="Goraichik I."/>
            <person name="Dimitrov K.M."/>
            <person name="Suarez D.L."/>
            <person name="Swayne D.E."/>
        </authorList>
    </citation>
    <scope>NUCLEOTIDE SEQUENCE [LARGE SCALE GENOMIC DNA]</scope>
    <source>
        <strain evidence="4 5">DSM 5090</strain>
    </source>
</reference>
<dbReference type="STRING" id="112901.SAMN04488500_13718"/>
<organism evidence="4 5">
    <name type="scientific">Sporomusa malonica</name>
    <dbReference type="NCBI Taxonomy" id="112901"/>
    <lineage>
        <taxon>Bacteria</taxon>
        <taxon>Bacillati</taxon>
        <taxon>Bacillota</taxon>
        <taxon>Negativicutes</taxon>
        <taxon>Selenomonadales</taxon>
        <taxon>Sporomusaceae</taxon>
        <taxon>Sporomusa</taxon>
    </lineage>
</organism>
<protein>
    <submittedName>
        <fullName evidence="4">Predicted amidohydrolase</fullName>
    </submittedName>
</protein>
<dbReference type="EMBL" id="FWXI01000037">
    <property type="protein sequence ID" value="SMD15333.1"/>
    <property type="molecule type" value="Genomic_DNA"/>
</dbReference>
<dbReference type="GO" id="GO:0033388">
    <property type="term" value="P:putrescine biosynthetic process from arginine"/>
    <property type="evidence" value="ECO:0007669"/>
    <property type="project" value="TreeGrafter"/>
</dbReference>
<dbReference type="RefSeq" id="WP_084578411.1">
    <property type="nucleotide sequence ID" value="NZ_CP155572.1"/>
</dbReference>
<name>A0A1W2F041_9FIRM</name>
<dbReference type="InterPro" id="IPR036526">
    <property type="entry name" value="C-N_Hydrolase_sf"/>
</dbReference>
<keyword evidence="2" id="KW-1133">Transmembrane helix</keyword>
<keyword evidence="1 4" id="KW-0378">Hydrolase</keyword>
<dbReference type="AlphaFoldDB" id="A0A1W2F041"/>
<dbReference type="PANTHER" id="PTHR43674">
    <property type="entry name" value="NITRILASE C965.09-RELATED"/>
    <property type="match status" value="1"/>
</dbReference>
<sequence>MIIASAQTSPQNKDINRNLYDHYRLIRLAADNGANLIVFPEMSITGYVRESAKKLSFTENDSRLDKLRELAVDNKMIIIAGAPIIMDSGLYIGSFIIFPDNSISIYTKQFLHAGEEKFYAASFDYNPIIKLDDERISLAICADIDNPMHAEKANKANCTIYIASIFFTPKGMIEAYNLLSNYAKKYSMNVLISNYCRESWGLESGGKSALWSKNGDLITGLDAKSTGLVIGQKNKDIWRGMIIKDK</sequence>
<dbReference type="PANTHER" id="PTHR43674:SF2">
    <property type="entry name" value="BETA-UREIDOPROPIONASE"/>
    <property type="match status" value="1"/>
</dbReference>